<evidence type="ECO:0000313" key="7">
    <source>
        <dbReference type="Proteomes" id="UP000739565"/>
    </source>
</evidence>
<keyword evidence="7" id="KW-1185">Reference proteome</keyword>
<evidence type="ECO:0000256" key="2">
    <source>
        <dbReference type="ARBA" id="ARBA00006966"/>
    </source>
</evidence>
<dbReference type="InterPro" id="IPR001597">
    <property type="entry name" value="ArAA_b-elim_lyase/Thr_aldolase"/>
</dbReference>
<sequence length="348" mass="37024">MSNLELEFRSDNCGRAAPEIIEAVVKSNQSTALGYGADELTIALQAQMGALFERPVRVFPIPTGTGANALALAATTTPFSAVYCSPESHINTSECNAAGFFGSGLKVTSLSGQFGKLDPFALDRAAATAGRGQAHKSQPAAVNLVQATDLGAVYQCHEVAQLGDIAKRHGLVMHMDGARFANAVAHLGCTPAELTWKAGVDILSFGVTKNGGLLTDAIVVFNDEIANNIGFHLRRAGMIWSKMRFASAQVLAYIQDDLWLRLATQSNAAASTLALAIQAIEGTRIVAPVQANELFLSMRSTALDHLAASGVLFYRRGPDLARLVCRWDTTQQEIQQLIARIQQAAAAK</sequence>
<dbReference type="InterPro" id="IPR015424">
    <property type="entry name" value="PyrdxlP-dep_Trfase"/>
</dbReference>
<dbReference type="Gene3D" id="3.40.640.10">
    <property type="entry name" value="Type I PLP-dependent aspartate aminotransferase-like (Major domain)"/>
    <property type="match status" value="1"/>
</dbReference>
<dbReference type="EMBL" id="JAHXRI010000001">
    <property type="protein sequence ID" value="MBZ1349167.1"/>
    <property type="molecule type" value="Genomic_DNA"/>
</dbReference>
<evidence type="ECO:0000256" key="4">
    <source>
        <dbReference type="ARBA" id="ARBA00022898"/>
    </source>
</evidence>
<keyword evidence="4" id="KW-0663">Pyridoxal phosphate</keyword>
<comment type="subunit">
    <text evidence="3">Homotetramer.</text>
</comment>
<dbReference type="SUPFAM" id="SSF53383">
    <property type="entry name" value="PLP-dependent transferases"/>
    <property type="match status" value="1"/>
</dbReference>
<dbReference type="Proteomes" id="UP000739565">
    <property type="component" value="Unassembled WGS sequence"/>
</dbReference>
<name>A0A953N7S5_9BURK</name>
<evidence type="ECO:0000256" key="1">
    <source>
        <dbReference type="ARBA" id="ARBA00001933"/>
    </source>
</evidence>
<dbReference type="GO" id="GO:0006520">
    <property type="term" value="P:amino acid metabolic process"/>
    <property type="evidence" value="ECO:0007669"/>
    <property type="project" value="InterPro"/>
</dbReference>
<protein>
    <submittedName>
        <fullName evidence="6">Low specificity L-threonine aldolase</fullName>
    </submittedName>
</protein>
<comment type="caution">
    <text evidence="6">The sequence shown here is derived from an EMBL/GenBank/DDBJ whole genome shotgun (WGS) entry which is preliminary data.</text>
</comment>
<dbReference type="PANTHER" id="PTHR48097">
    <property type="entry name" value="L-THREONINE ALDOLASE-RELATED"/>
    <property type="match status" value="1"/>
</dbReference>
<evidence type="ECO:0000313" key="6">
    <source>
        <dbReference type="EMBL" id="MBZ1349167.1"/>
    </source>
</evidence>
<dbReference type="Gene3D" id="3.90.1150.10">
    <property type="entry name" value="Aspartate Aminotransferase, domain 1"/>
    <property type="match status" value="1"/>
</dbReference>
<proteinExistence type="inferred from homology"/>
<dbReference type="RefSeq" id="WP_259659582.1">
    <property type="nucleotide sequence ID" value="NZ_JAHXRI010000001.1"/>
</dbReference>
<dbReference type="Pfam" id="PF01212">
    <property type="entry name" value="Beta_elim_lyase"/>
    <property type="match status" value="1"/>
</dbReference>
<feature type="domain" description="Aromatic amino acid beta-eliminating lyase/threonine aldolase" evidence="5">
    <location>
        <begin position="7"/>
        <end position="298"/>
    </location>
</feature>
<gene>
    <name evidence="6" type="ORF">KZZ10_00780</name>
</gene>
<comment type="similarity">
    <text evidence="2">Belongs to the threonine aldolase family.</text>
</comment>
<dbReference type="PANTHER" id="PTHR48097:SF5">
    <property type="entry name" value="LOW SPECIFICITY L-THREONINE ALDOLASE"/>
    <property type="match status" value="1"/>
</dbReference>
<organism evidence="6 7">
    <name type="scientific">Zwartia hollandica</name>
    <dbReference type="NCBI Taxonomy" id="324606"/>
    <lineage>
        <taxon>Bacteria</taxon>
        <taxon>Pseudomonadati</taxon>
        <taxon>Pseudomonadota</taxon>
        <taxon>Betaproteobacteria</taxon>
        <taxon>Burkholderiales</taxon>
        <taxon>Alcaligenaceae</taxon>
        <taxon>Zwartia</taxon>
    </lineage>
</organism>
<evidence type="ECO:0000259" key="5">
    <source>
        <dbReference type="Pfam" id="PF01212"/>
    </source>
</evidence>
<evidence type="ECO:0000256" key="3">
    <source>
        <dbReference type="ARBA" id="ARBA00011881"/>
    </source>
</evidence>
<dbReference type="InterPro" id="IPR015421">
    <property type="entry name" value="PyrdxlP-dep_Trfase_major"/>
</dbReference>
<dbReference type="InterPro" id="IPR015422">
    <property type="entry name" value="PyrdxlP-dep_Trfase_small"/>
</dbReference>
<dbReference type="AlphaFoldDB" id="A0A953N7S5"/>
<dbReference type="GO" id="GO:0016829">
    <property type="term" value="F:lyase activity"/>
    <property type="evidence" value="ECO:0007669"/>
    <property type="project" value="InterPro"/>
</dbReference>
<accession>A0A953N7S5</accession>
<comment type="cofactor">
    <cofactor evidence="1">
        <name>pyridoxal 5'-phosphate</name>
        <dbReference type="ChEBI" id="CHEBI:597326"/>
    </cofactor>
</comment>
<reference evidence="6" key="1">
    <citation type="submission" date="2021-07" db="EMBL/GenBank/DDBJ databases">
        <title>New genus and species of the family Alcaligenaceae.</title>
        <authorList>
            <person name="Hahn M.W."/>
        </authorList>
    </citation>
    <scope>NUCLEOTIDE SEQUENCE</scope>
    <source>
        <strain evidence="6">LF4-65</strain>
    </source>
</reference>